<feature type="region of interest" description="Disordered" evidence="1">
    <location>
        <begin position="1"/>
        <end position="25"/>
    </location>
</feature>
<evidence type="ECO:0000256" key="1">
    <source>
        <dbReference type="SAM" id="MobiDB-lite"/>
    </source>
</evidence>
<protein>
    <submittedName>
        <fullName evidence="2">Uncharacterized protein</fullName>
    </submittedName>
</protein>
<evidence type="ECO:0000313" key="2">
    <source>
        <dbReference type="EnsemblProtists" id="PYU1_T010823"/>
    </source>
</evidence>
<accession>K3X0S4</accession>
<dbReference type="HOGENOM" id="CLU_843279_0_0_1"/>
<dbReference type="eggNOG" id="ENOG502T322">
    <property type="taxonomic scope" value="Eukaryota"/>
</dbReference>
<reference evidence="2" key="3">
    <citation type="submission" date="2015-02" db="UniProtKB">
        <authorList>
            <consortium name="EnsemblProtists"/>
        </authorList>
    </citation>
    <scope>IDENTIFICATION</scope>
    <source>
        <strain evidence="2">DAOM BR144</strain>
    </source>
</reference>
<reference evidence="3" key="1">
    <citation type="journal article" date="2010" name="Genome Biol.">
        <title>Genome sequence of the necrotrophic plant pathogen Pythium ultimum reveals original pathogenicity mechanisms and effector repertoire.</title>
        <authorList>
            <person name="Levesque C.A."/>
            <person name="Brouwer H."/>
            <person name="Cano L."/>
            <person name="Hamilton J.P."/>
            <person name="Holt C."/>
            <person name="Huitema E."/>
            <person name="Raffaele S."/>
            <person name="Robideau G.P."/>
            <person name="Thines M."/>
            <person name="Win J."/>
            <person name="Zerillo M.M."/>
            <person name="Beakes G.W."/>
            <person name="Boore J.L."/>
            <person name="Busam D."/>
            <person name="Dumas B."/>
            <person name="Ferriera S."/>
            <person name="Fuerstenberg S.I."/>
            <person name="Gachon C.M."/>
            <person name="Gaulin E."/>
            <person name="Govers F."/>
            <person name="Grenville-Briggs L."/>
            <person name="Horner N."/>
            <person name="Hostetler J."/>
            <person name="Jiang R.H."/>
            <person name="Johnson J."/>
            <person name="Krajaejun T."/>
            <person name="Lin H."/>
            <person name="Meijer H.J."/>
            <person name="Moore B."/>
            <person name="Morris P."/>
            <person name="Phuntmart V."/>
            <person name="Puiu D."/>
            <person name="Shetty J."/>
            <person name="Stajich J.E."/>
            <person name="Tripathy S."/>
            <person name="Wawra S."/>
            <person name="van West P."/>
            <person name="Whitty B.R."/>
            <person name="Coutinho P.M."/>
            <person name="Henrissat B."/>
            <person name="Martin F."/>
            <person name="Thomas P.D."/>
            <person name="Tyler B.M."/>
            <person name="De Vries R.P."/>
            <person name="Kamoun S."/>
            <person name="Yandell M."/>
            <person name="Tisserat N."/>
            <person name="Buell C.R."/>
        </authorList>
    </citation>
    <scope>NUCLEOTIDE SEQUENCE</scope>
    <source>
        <strain evidence="3">DAOM:BR144</strain>
    </source>
</reference>
<proteinExistence type="predicted"/>
<evidence type="ECO:0000313" key="3">
    <source>
        <dbReference type="Proteomes" id="UP000019132"/>
    </source>
</evidence>
<dbReference type="AlphaFoldDB" id="K3X0S4"/>
<reference evidence="3" key="2">
    <citation type="submission" date="2010-04" db="EMBL/GenBank/DDBJ databases">
        <authorList>
            <person name="Buell R."/>
            <person name="Hamilton J."/>
            <person name="Hostetler J."/>
        </authorList>
    </citation>
    <scope>NUCLEOTIDE SEQUENCE [LARGE SCALE GENOMIC DNA]</scope>
    <source>
        <strain evidence="3">DAOM:BR144</strain>
    </source>
</reference>
<dbReference type="VEuPathDB" id="FungiDB:PYU1_G010800"/>
<dbReference type="InParanoid" id="K3X0S4"/>
<feature type="compositionally biased region" description="Low complexity" evidence="1">
    <location>
        <begin position="1"/>
        <end position="17"/>
    </location>
</feature>
<dbReference type="EnsemblProtists" id="PYU1_T010823">
    <property type="protein sequence ID" value="PYU1_T010823"/>
    <property type="gene ID" value="PYU1_G010800"/>
</dbReference>
<dbReference type="EMBL" id="GL376592">
    <property type="status" value="NOT_ANNOTATED_CDS"/>
    <property type="molecule type" value="Genomic_DNA"/>
</dbReference>
<name>K3X0S4_GLOUD</name>
<sequence>MAVGSGATASSSASSSGDDVQASTAPDDAGVVDLCRVKIVSDTCREERSCFDCLSTPVAATASAGGCFLNAHSGQCQSWSQLSLPSETNATTAAASSQAGLGKVGIYPSITREYCDPLDSACILCAKVANNVGFTLSGQESAAMSADKQVCFGVNGCICSVVCESFERKSITANRCPTSPVSPTVDASTSDFPSTQTLIISISVVFLVVRCGVEYFKVWLARRRLLRLRAPTGAYNNTQSLPQENQLRLSGWIAWHRELREREKHGDLEYIDLDTPKQRKATVQNKEDDDDDDMPIVNCHGGLLFR</sequence>
<organism evidence="2 3">
    <name type="scientific">Globisporangium ultimum (strain ATCC 200006 / CBS 805.95 / DAOM BR144)</name>
    <name type="common">Pythium ultimum</name>
    <dbReference type="NCBI Taxonomy" id="431595"/>
    <lineage>
        <taxon>Eukaryota</taxon>
        <taxon>Sar</taxon>
        <taxon>Stramenopiles</taxon>
        <taxon>Oomycota</taxon>
        <taxon>Peronosporomycetes</taxon>
        <taxon>Pythiales</taxon>
        <taxon>Pythiaceae</taxon>
        <taxon>Globisporangium</taxon>
    </lineage>
</organism>
<keyword evidence="3" id="KW-1185">Reference proteome</keyword>
<dbReference type="Proteomes" id="UP000019132">
    <property type="component" value="Unassembled WGS sequence"/>
</dbReference>